<protein>
    <recommendedName>
        <fullName evidence="2">BAH domain-containing protein</fullName>
    </recommendedName>
</protein>
<sequence>MGGHKRSRSEKQEEIEDHPFFISYPKSSSQARKKQPKTKALRDDERTKFQDFPISNTSNLGLLYIVEPGTTWQDMTSYKSFVLGGFKYKRDDFVFVANERTVKRRALPDRKSEPEDEGDGEEWIAHILEVRASDVNHVYARVHWMYRSYELPPGISSLQPYNGKKELIFSNHMDIIDVLSVTGPAEVQQVMDVEEETQDVYFWRQAYDWRSRQLSLVERIQPTPSEHSPNQ</sequence>
<evidence type="ECO:0000313" key="4">
    <source>
        <dbReference type="Proteomes" id="UP000266234"/>
    </source>
</evidence>
<dbReference type="Proteomes" id="UP000266234">
    <property type="component" value="Unassembled WGS sequence"/>
</dbReference>
<dbReference type="CDD" id="cd04370">
    <property type="entry name" value="BAH"/>
    <property type="match status" value="1"/>
</dbReference>
<feature type="domain" description="BAH" evidence="2">
    <location>
        <begin position="86"/>
        <end position="218"/>
    </location>
</feature>
<dbReference type="EMBL" id="PXOG01000185">
    <property type="protein sequence ID" value="RGP69249.1"/>
    <property type="molecule type" value="Genomic_DNA"/>
</dbReference>
<organism evidence="3 4">
    <name type="scientific">Fusarium longipes</name>
    <dbReference type="NCBI Taxonomy" id="694270"/>
    <lineage>
        <taxon>Eukaryota</taxon>
        <taxon>Fungi</taxon>
        <taxon>Dikarya</taxon>
        <taxon>Ascomycota</taxon>
        <taxon>Pezizomycotina</taxon>
        <taxon>Sordariomycetes</taxon>
        <taxon>Hypocreomycetidae</taxon>
        <taxon>Hypocreales</taxon>
        <taxon>Nectriaceae</taxon>
        <taxon>Fusarium</taxon>
    </lineage>
</organism>
<name>A0A395SAZ2_9HYPO</name>
<dbReference type="AlphaFoldDB" id="A0A395SAZ2"/>
<accession>A0A395SAZ2</accession>
<dbReference type="Gene3D" id="2.30.30.490">
    <property type="match status" value="1"/>
</dbReference>
<dbReference type="GO" id="GO:0003682">
    <property type="term" value="F:chromatin binding"/>
    <property type="evidence" value="ECO:0007669"/>
    <property type="project" value="InterPro"/>
</dbReference>
<feature type="region of interest" description="Disordered" evidence="1">
    <location>
        <begin position="1"/>
        <end position="47"/>
    </location>
</feature>
<comment type="caution">
    <text evidence="3">The sequence shown here is derived from an EMBL/GenBank/DDBJ whole genome shotgun (WGS) entry which is preliminary data.</text>
</comment>
<keyword evidence="4" id="KW-1185">Reference proteome</keyword>
<dbReference type="PANTHER" id="PTHR46364">
    <property type="entry name" value="OS08G0421900 PROTEIN"/>
    <property type="match status" value="1"/>
</dbReference>
<proteinExistence type="predicted"/>
<dbReference type="SMART" id="SM00439">
    <property type="entry name" value="BAH"/>
    <property type="match status" value="1"/>
</dbReference>
<dbReference type="InterPro" id="IPR043151">
    <property type="entry name" value="BAH_sf"/>
</dbReference>
<dbReference type="OrthoDB" id="5079729at2759"/>
<evidence type="ECO:0000313" key="3">
    <source>
        <dbReference type="EMBL" id="RGP69249.1"/>
    </source>
</evidence>
<dbReference type="PROSITE" id="PS51038">
    <property type="entry name" value="BAH"/>
    <property type="match status" value="1"/>
</dbReference>
<gene>
    <name evidence="3" type="ORF">FLONG3_7885</name>
</gene>
<dbReference type="InterPro" id="IPR001025">
    <property type="entry name" value="BAH_dom"/>
</dbReference>
<evidence type="ECO:0000259" key="2">
    <source>
        <dbReference type="PROSITE" id="PS51038"/>
    </source>
</evidence>
<evidence type="ECO:0000256" key="1">
    <source>
        <dbReference type="SAM" id="MobiDB-lite"/>
    </source>
</evidence>
<reference evidence="3 4" key="1">
    <citation type="journal article" date="2018" name="PLoS Pathog.">
        <title>Evolution of structural diversity of trichothecenes, a family of toxins produced by plant pathogenic and entomopathogenic fungi.</title>
        <authorList>
            <person name="Proctor R.H."/>
            <person name="McCormick S.P."/>
            <person name="Kim H.S."/>
            <person name="Cardoza R.E."/>
            <person name="Stanley A.M."/>
            <person name="Lindo L."/>
            <person name="Kelly A."/>
            <person name="Brown D.W."/>
            <person name="Lee T."/>
            <person name="Vaughan M.M."/>
            <person name="Alexander N.J."/>
            <person name="Busman M."/>
            <person name="Gutierrez S."/>
        </authorList>
    </citation>
    <scope>NUCLEOTIDE SEQUENCE [LARGE SCALE GENOMIC DNA]</scope>
    <source>
        <strain evidence="3 4">NRRL 20695</strain>
    </source>
</reference>